<evidence type="ECO:0000256" key="1">
    <source>
        <dbReference type="SAM" id="MobiDB-lite"/>
    </source>
</evidence>
<reference evidence="3 8" key="1">
    <citation type="submission" date="2016-02" db="EMBL/GenBank/DDBJ databases">
        <authorList>
            <consortium name="Pathogen Informatics"/>
        </authorList>
    </citation>
    <scope>NUCLEOTIDE SEQUENCE [LARGE SCALE GENOMIC DNA]</scope>
    <source>
        <strain evidence="3 8">K173</strain>
        <strain evidence="4 12">NK65 ny</strain>
        <strain evidence="7 11">NK65e</strain>
        <strain evidence="5 9">SP11 Antwerpcl1</strain>
        <strain evidence="6 10">SP11 RLL</strain>
    </source>
</reference>
<dbReference type="Proteomes" id="UP000219860">
    <property type="component" value="Chromosome 10"/>
</dbReference>
<evidence type="ECO:0000313" key="12">
    <source>
        <dbReference type="Proteomes" id="UP000516480"/>
    </source>
</evidence>
<evidence type="ECO:0000313" key="3">
    <source>
        <dbReference type="EMBL" id="CXI56158.1"/>
    </source>
</evidence>
<dbReference type="Proteomes" id="UP000516480">
    <property type="component" value="Chromosome 10"/>
</dbReference>
<protein>
    <recommendedName>
        <fullName evidence="13">t-SNARE coiled-coil homology domain-containing protein</fullName>
    </recommendedName>
</protein>
<proteinExistence type="predicted"/>
<evidence type="ECO:0000313" key="7">
    <source>
        <dbReference type="EMBL" id="SCN26444.1"/>
    </source>
</evidence>
<keyword evidence="2" id="KW-0472">Membrane</keyword>
<evidence type="ECO:0000313" key="11">
    <source>
        <dbReference type="Proteomes" id="UP000220214"/>
    </source>
</evidence>
<evidence type="ECO:0000256" key="2">
    <source>
        <dbReference type="SAM" id="Phobius"/>
    </source>
</evidence>
<dbReference type="Proteomes" id="UP000069549">
    <property type="component" value="Chromosome 10"/>
</dbReference>
<dbReference type="Proteomes" id="UP000219974">
    <property type="component" value="Chromosome 10"/>
</dbReference>
<evidence type="ECO:0000313" key="6">
    <source>
        <dbReference type="EMBL" id="SCM18021.1"/>
    </source>
</evidence>
<accession>A0A0Y9XD95</accession>
<evidence type="ECO:0008006" key="13">
    <source>
        <dbReference type="Google" id="ProtNLM"/>
    </source>
</evidence>
<dbReference type="VEuPathDB" id="PlasmoDB:PBANKA_1035000"/>
<feature type="transmembrane region" description="Helical" evidence="2">
    <location>
        <begin position="258"/>
        <end position="279"/>
    </location>
</feature>
<keyword evidence="2" id="KW-1133">Transmembrane helix</keyword>
<dbReference type="EMBL" id="LT614636">
    <property type="protein sequence ID" value="SCN26444.1"/>
    <property type="molecule type" value="Genomic_DNA"/>
</dbReference>
<keyword evidence="2" id="KW-0812">Transmembrane</keyword>
<evidence type="ECO:0000313" key="4">
    <source>
        <dbReference type="EMBL" id="SCL95306.1"/>
    </source>
</evidence>
<dbReference type="Gene3D" id="1.20.5.110">
    <property type="match status" value="1"/>
</dbReference>
<feature type="region of interest" description="Disordered" evidence="1">
    <location>
        <begin position="1"/>
        <end position="20"/>
    </location>
</feature>
<dbReference type="EMBL" id="LT608274">
    <property type="protein sequence ID" value="SCM18021.1"/>
    <property type="molecule type" value="Genomic_DNA"/>
</dbReference>
<dbReference type="OMA" id="TTWCCRI"/>
<evidence type="ECO:0000313" key="9">
    <source>
        <dbReference type="Proteomes" id="UP000219860"/>
    </source>
</evidence>
<gene>
    <name evidence="3" type="ORF">PBK173_000260200</name>
    <name evidence="7" type="ORF">PBNK65E_000253000</name>
    <name evidence="4" type="ORF">PBNK65NY_000252200</name>
    <name evidence="5" type="ORF">PBSP11A_000252000</name>
    <name evidence="6" type="ORF">PBSP11RLL_000252100</name>
</gene>
<evidence type="ECO:0000313" key="5">
    <source>
        <dbReference type="EMBL" id="SCM16225.1"/>
    </source>
</evidence>
<dbReference type="AlphaFoldDB" id="A0A0Y9XD95"/>
<evidence type="ECO:0000313" key="8">
    <source>
        <dbReference type="Proteomes" id="UP000069549"/>
    </source>
</evidence>
<sequence length="287" mass="33969">MSTKRKYDKGKNNESDLKDIKNKLENLKNKTEVIDGKNENSKKNVDPFNDLKIHILNVLNETRNCIREKDEIQNIHGNNIEVIKRSNIIYNNMKNLETYFNKFDEILKKQLKQRYTFTKDELLDKNETFELLKKQFYECKKISNYNQIKDVCMINFSEYKNKEKLETKVTDNNIHDEDDLIIINQWKERDKKFNDEILKIGDAIDKIGANVDFIAEKANEQNEIIINVHDQTDKTQDNVKEINVEIKLAMKKHSNATWCLRISLAIIFVILVLVTINVISNRLMKRI</sequence>
<dbReference type="OrthoDB" id="361164at2759"/>
<dbReference type="EMBL" id="LT608146">
    <property type="protein sequence ID" value="SCL95306.1"/>
    <property type="molecule type" value="Genomic_DNA"/>
</dbReference>
<dbReference type="Proteomes" id="UP000220214">
    <property type="component" value="Chromosome 10"/>
</dbReference>
<dbReference type="EMBL" id="LT160030">
    <property type="protein sequence ID" value="CXI56158.1"/>
    <property type="molecule type" value="Genomic_DNA"/>
</dbReference>
<dbReference type="EMBL" id="LT608258">
    <property type="protein sequence ID" value="SCM16225.1"/>
    <property type="molecule type" value="Genomic_DNA"/>
</dbReference>
<organism evidence="3 8">
    <name type="scientific">Plasmodium berghei</name>
    <dbReference type="NCBI Taxonomy" id="5821"/>
    <lineage>
        <taxon>Eukaryota</taxon>
        <taxon>Sar</taxon>
        <taxon>Alveolata</taxon>
        <taxon>Apicomplexa</taxon>
        <taxon>Aconoidasida</taxon>
        <taxon>Haemosporida</taxon>
        <taxon>Plasmodiidae</taxon>
        <taxon>Plasmodium</taxon>
        <taxon>Plasmodium (Vinckeia)</taxon>
    </lineage>
</organism>
<feature type="compositionally biased region" description="Basic and acidic residues" evidence="1">
    <location>
        <begin position="9"/>
        <end position="20"/>
    </location>
</feature>
<name>A0A0Y9XD95_PLABE</name>
<evidence type="ECO:0000313" key="10">
    <source>
        <dbReference type="Proteomes" id="UP000219974"/>
    </source>
</evidence>